<evidence type="ECO:0000313" key="2">
    <source>
        <dbReference type="Proteomes" id="UP000002608"/>
    </source>
</evidence>
<reference evidence="1 2" key="1">
    <citation type="submission" date="2007-10" db="EMBL/GenBank/DDBJ databases">
        <title>Complete sequence of Shewanella pealeana ATCC 700345.</title>
        <authorList>
            <consortium name="US DOE Joint Genome Institute"/>
            <person name="Copeland A."/>
            <person name="Lucas S."/>
            <person name="Lapidus A."/>
            <person name="Barry K."/>
            <person name="Glavina del Rio T."/>
            <person name="Dalin E."/>
            <person name="Tice H."/>
            <person name="Pitluck S."/>
            <person name="Chertkov O."/>
            <person name="Brettin T."/>
            <person name="Bruce D."/>
            <person name="Detter J.C."/>
            <person name="Han C."/>
            <person name="Schmutz J."/>
            <person name="Larimer F."/>
            <person name="Land M."/>
            <person name="Hauser L."/>
            <person name="Kyrpides N."/>
            <person name="Kim E."/>
            <person name="Zhao J.-S.Z."/>
            <person name="Manno D."/>
            <person name="Hawari J."/>
            <person name="Richardson P."/>
        </authorList>
    </citation>
    <scope>NUCLEOTIDE SEQUENCE [LARGE SCALE GENOMIC DNA]</scope>
    <source>
        <strain evidence="2">ATCC 700345 / ANG-SQ1</strain>
    </source>
</reference>
<name>A8H4U7_SHEPA</name>
<organism evidence="1 2">
    <name type="scientific">Shewanella pealeana (strain ATCC 700345 / ANG-SQ1)</name>
    <dbReference type="NCBI Taxonomy" id="398579"/>
    <lineage>
        <taxon>Bacteria</taxon>
        <taxon>Pseudomonadati</taxon>
        <taxon>Pseudomonadota</taxon>
        <taxon>Gammaproteobacteria</taxon>
        <taxon>Alteromonadales</taxon>
        <taxon>Shewanellaceae</taxon>
        <taxon>Shewanella</taxon>
    </lineage>
</organism>
<dbReference type="Proteomes" id="UP000002608">
    <property type="component" value="Chromosome"/>
</dbReference>
<dbReference type="KEGG" id="spl:Spea_2264"/>
<proteinExistence type="predicted"/>
<sequence length="88" mass="9972">MINTLMFAAALFQADISQVKPVAEVDIDKKVIATQIETELNNAWAQMTLTLEQESSALKEIETNAELVEFNSLQDRKLTRLKYETGRL</sequence>
<dbReference type="AlphaFoldDB" id="A8H4U7"/>
<dbReference type="RefSeq" id="WP_012155500.1">
    <property type="nucleotide sequence ID" value="NC_009901.1"/>
</dbReference>
<keyword evidence="2" id="KW-1185">Reference proteome</keyword>
<evidence type="ECO:0000313" key="1">
    <source>
        <dbReference type="EMBL" id="ABV87584.1"/>
    </source>
</evidence>
<protein>
    <submittedName>
        <fullName evidence="1">Uncharacterized protein</fullName>
    </submittedName>
</protein>
<accession>A8H4U7</accession>
<dbReference type="EMBL" id="CP000851">
    <property type="protein sequence ID" value="ABV87584.1"/>
    <property type="molecule type" value="Genomic_DNA"/>
</dbReference>
<gene>
    <name evidence="1" type="ordered locus">Spea_2264</name>
</gene>
<dbReference type="STRING" id="398579.Spea_2264"/>
<dbReference type="HOGENOM" id="CLU_2467288_0_0_6"/>